<proteinExistence type="inferred from homology"/>
<evidence type="ECO:0000256" key="1">
    <source>
        <dbReference type="ARBA" id="ARBA00000822"/>
    </source>
</evidence>
<sequence length="432" mass="48006">MNVFTPSWVSLALLCAATSASAIANDTFIPPQTDHDFFSGEFQHYQQSSDKVVATYIGNWVDPSVVADINGDNLTHLIYAFVEVCGEQQRDVLDEVCKNIADHRLAVSDSTVDTTFIAQFEQLKQRYPHLKILLSIGGGGRSATFAQMVASEAHRQTFVNSTLDYLAKYPVFDGIDIDWEYPLTAEEGNGFALLMADLNAGLATLEQRTHRQYINSAAVNTIDYLTQFVNYREVAPHTDLIFLMTYDLFGSWFPDNIGHHTNLQSHPNNVKKGHDHSVNRAVEKFIAMGVPAEKLVIGVAKYARGWQGVTPPDKGGPFGTAATELFPLATQPGDESGVITYATLYDTLLGKDGKGRDGFEIRYNADCACHYAWRQKDGAFVTFDHPYDVYQKGRYAVKHKLAGVFSWAYQQDNGDLLNAMNEGVGNTPYRQK</sequence>
<dbReference type="InterPro" id="IPR011583">
    <property type="entry name" value="Chitinase_II/V-like_cat"/>
</dbReference>
<keyword evidence="4" id="KW-0146">Chitin degradation</keyword>
<dbReference type="Pfam" id="PF00704">
    <property type="entry name" value="Glyco_hydro_18"/>
    <property type="match status" value="1"/>
</dbReference>
<dbReference type="SMART" id="SM00636">
    <property type="entry name" value="Glyco_18"/>
    <property type="match status" value="1"/>
</dbReference>
<evidence type="ECO:0000256" key="3">
    <source>
        <dbReference type="ARBA" id="ARBA00022801"/>
    </source>
</evidence>
<dbReference type="InterPro" id="IPR001223">
    <property type="entry name" value="Glyco_hydro18_cat"/>
</dbReference>
<dbReference type="Gene3D" id="3.20.20.80">
    <property type="entry name" value="Glycosidases"/>
    <property type="match status" value="1"/>
</dbReference>
<evidence type="ECO:0000256" key="6">
    <source>
        <dbReference type="ARBA" id="ARBA00023326"/>
    </source>
</evidence>
<dbReference type="InterPro" id="IPR050314">
    <property type="entry name" value="Glycosyl_Hydrlase_18"/>
</dbReference>
<comment type="similarity">
    <text evidence="8">Belongs to the glycosyl hydrolase 18 family.</text>
</comment>
<comment type="caution">
    <text evidence="11">The sequence shown here is derived from an EMBL/GenBank/DDBJ whole genome shotgun (WGS) entry which is preliminary data.</text>
</comment>
<keyword evidence="5 7" id="KW-0326">Glycosidase</keyword>
<dbReference type="Gene3D" id="3.10.50.10">
    <property type="match status" value="1"/>
</dbReference>
<evidence type="ECO:0000256" key="4">
    <source>
        <dbReference type="ARBA" id="ARBA00023024"/>
    </source>
</evidence>
<dbReference type="InterPro" id="IPR029070">
    <property type="entry name" value="Chitinase_insertion_sf"/>
</dbReference>
<feature type="domain" description="GH18" evidence="10">
    <location>
        <begin position="51"/>
        <end position="427"/>
    </location>
</feature>
<feature type="signal peptide" evidence="9">
    <location>
        <begin position="1"/>
        <end position="24"/>
    </location>
</feature>
<keyword evidence="6" id="KW-0119">Carbohydrate metabolism</keyword>
<keyword evidence="9" id="KW-0732">Signal</keyword>
<dbReference type="GO" id="GO:0000272">
    <property type="term" value="P:polysaccharide catabolic process"/>
    <property type="evidence" value="ECO:0007669"/>
    <property type="project" value="UniProtKB-KW"/>
</dbReference>
<dbReference type="InterPro" id="IPR017853">
    <property type="entry name" value="GH"/>
</dbReference>
<evidence type="ECO:0000259" key="10">
    <source>
        <dbReference type="PROSITE" id="PS51910"/>
    </source>
</evidence>
<dbReference type="PROSITE" id="PS51910">
    <property type="entry name" value="GH18_2"/>
    <property type="match status" value="1"/>
</dbReference>
<dbReference type="PANTHER" id="PTHR11177">
    <property type="entry name" value="CHITINASE"/>
    <property type="match status" value="1"/>
</dbReference>
<evidence type="ECO:0000313" key="12">
    <source>
        <dbReference type="Proteomes" id="UP000029227"/>
    </source>
</evidence>
<keyword evidence="6" id="KW-0624">Polysaccharide degradation</keyword>
<reference evidence="11 12" key="1">
    <citation type="journal article" date="2014" name="Genome Announc.">
        <title>Draft Genome Sequences of Two Vibrionaceae Species, Vibrio ponticus C121 and Photobacterium aphoticum C119, Isolated as Coral Reef Microbiota.</title>
        <authorList>
            <person name="Al-saari N."/>
            <person name="Meirelles P.M."/>
            <person name="Mino S."/>
            <person name="Suda W."/>
            <person name="Oshima K."/>
            <person name="Hattori M."/>
            <person name="Ohkuma M."/>
            <person name="Thompson F.L."/>
            <person name="Gomez-Gil B."/>
            <person name="Sawabe T."/>
            <person name="Sawabe T."/>
        </authorList>
    </citation>
    <scope>NUCLEOTIDE SEQUENCE [LARGE SCALE GENOMIC DNA]</scope>
    <source>
        <strain evidence="11 12">JCM 19237</strain>
    </source>
</reference>
<accession>A0A090R215</accession>
<protein>
    <recommendedName>
        <fullName evidence="2">chitinase</fullName>
        <ecNumber evidence="2">3.2.1.14</ecNumber>
    </recommendedName>
</protein>
<comment type="catalytic activity">
    <reaction evidence="1">
        <text>Random endo-hydrolysis of N-acetyl-beta-D-glucosaminide (1-&gt;4)-beta-linkages in chitin and chitodextrins.</text>
        <dbReference type="EC" id="3.2.1.14"/>
    </reaction>
</comment>
<evidence type="ECO:0000256" key="5">
    <source>
        <dbReference type="ARBA" id="ARBA00023295"/>
    </source>
</evidence>
<feature type="chain" id="PRO_5001863430" description="chitinase" evidence="9">
    <location>
        <begin position="25"/>
        <end position="432"/>
    </location>
</feature>
<evidence type="ECO:0000256" key="2">
    <source>
        <dbReference type="ARBA" id="ARBA00012729"/>
    </source>
</evidence>
<evidence type="ECO:0000256" key="9">
    <source>
        <dbReference type="SAM" id="SignalP"/>
    </source>
</evidence>
<evidence type="ECO:0000313" key="11">
    <source>
        <dbReference type="EMBL" id="GAL08523.1"/>
    </source>
</evidence>
<dbReference type="PANTHER" id="PTHR11177:SF317">
    <property type="entry name" value="CHITINASE 12-RELATED"/>
    <property type="match status" value="1"/>
</dbReference>
<dbReference type="AlphaFoldDB" id="A0A090R215"/>
<evidence type="ECO:0000256" key="8">
    <source>
        <dbReference type="RuleBase" id="RU004453"/>
    </source>
</evidence>
<dbReference type="STRING" id="754436.JCM19237_776"/>
<dbReference type="GO" id="GO:0008843">
    <property type="term" value="F:endochitinase activity"/>
    <property type="evidence" value="ECO:0007669"/>
    <property type="project" value="UniProtKB-EC"/>
</dbReference>
<dbReference type="Proteomes" id="UP000029227">
    <property type="component" value="Unassembled WGS sequence"/>
</dbReference>
<dbReference type="SUPFAM" id="SSF51445">
    <property type="entry name" value="(Trans)glycosidases"/>
    <property type="match status" value="1"/>
</dbReference>
<dbReference type="EC" id="3.2.1.14" evidence="2"/>
<dbReference type="eggNOG" id="COG3325">
    <property type="taxonomic scope" value="Bacteria"/>
</dbReference>
<dbReference type="GO" id="GO:0008061">
    <property type="term" value="F:chitin binding"/>
    <property type="evidence" value="ECO:0007669"/>
    <property type="project" value="InterPro"/>
</dbReference>
<evidence type="ECO:0000256" key="7">
    <source>
        <dbReference type="RuleBase" id="RU000489"/>
    </source>
</evidence>
<dbReference type="SUPFAM" id="SSF54556">
    <property type="entry name" value="Chitinase insertion domain"/>
    <property type="match status" value="1"/>
</dbReference>
<dbReference type="PROSITE" id="PS01095">
    <property type="entry name" value="GH18_1"/>
    <property type="match status" value="1"/>
</dbReference>
<name>A0A090R215_9GAMM</name>
<organism evidence="11 12">
    <name type="scientific">Photobacterium aphoticum</name>
    <dbReference type="NCBI Taxonomy" id="754436"/>
    <lineage>
        <taxon>Bacteria</taxon>
        <taxon>Pseudomonadati</taxon>
        <taxon>Pseudomonadota</taxon>
        <taxon>Gammaproteobacteria</taxon>
        <taxon>Vibrionales</taxon>
        <taxon>Vibrionaceae</taxon>
        <taxon>Photobacterium</taxon>
    </lineage>
</organism>
<dbReference type="GO" id="GO:0006032">
    <property type="term" value="P:chitin catabolic process"/>
    <property type="evidence" value="ECO:0007669"/>
    <property type="project" value="UniProtKB-KW"/>
</dbReference>
<dbReference type="InterPro" id="IPR001579">
    <property type="entry name" value="Glyco_hydro_18_chit_AS"/>
</dbReference>
<dbReference type="EMBL" id="BBMN01000027">
    <property type="protein sequence ID" value="GAL08523.1"/>
    <property type="molecule type" value="Genomic_DNA"/>
</dbReference>
<keyword evidence="3 7" id="KW-0378">Hydrolase</keyword>
<gene>
    <name evidence="11" type="ORF">JCM19237_776</name>
</gene>